<dbReference type="PANTHER" id="PTHR31885:SF6">
    <property type="entry name" value="GH04784P"/>
    <property type="match status" value="1"/>
</dbReference>
<dbReference type="AlphaFoldDB" id="A0A841B701"/>
<evidence type="ECO:0000313" key="6">
    <source>
        <dbReference type="EMBL" id="MBB5855077.1"/>
    </source>
</evidence>
<comment type="caution">
    <text evidence="6">The sequence shown here is derived from an EMBL/GenBank/DDBJ whole genome shotgun (WGS) entry which is preliminary data.</text>
</comment>
<evidence type="ECO:0000256" key="5">
    <source>
        <dbReference type="ARBA" id="ARBA00023136"/>
    </source>
</evidence>
<proteinExistence type="inferred from homology"/>
<dbReference type="GO" id="GO:0016787">
    <property type="term" value="F:hydrolase activity"/>
    <property type="evidence" value="ECO:0007669"/>
    <property type="project" value="TreeGrafter"/>
</dbReference>
<keyword evidence="7" id="KW-1185">Reference proteome</keyword>
<dbReference type="Proteomes" id="UP000580861">
    <property type="component" value="Unassembled WGS sequence"/>
</dbReference>
<evidence type="ECO:0000313" key="7">
    <source>
        <dbReference type="Proteomes" id="UP000580861"/>
    </source>
</evidence>
<organism evidence="6 7">
    <name type="scientific">Amycolatopsis umgeniensis</name>
    <dbReference type="NCBI Taxonomy" id="336628"/>
    <lineage>
        <taxon>Bacteria</taxon>
        <taxon>Bacillati</taxon>
        <taxon>Actinomycetota</taxon>
        <taxon>Actinomycetes</taxon>
        <taxon>Pseudonocardiales</taxon>
        <taxon>Pseudonocardiaceae</taxon>
        <taxon>Amycolatopsis</taxon>
    </lineage>
</organism>
<comment type="similarity">
    <text evidence="2">Belongs to the TMEM86 family.</text>
</comment>
<gene>
    <name evidence="6" type="ORF">HDA45_005164</name>
</gene>
<dbReference type="InterPro" id="IPR012506">
    <property type="entry name" value="TMEM86B-like"/>
</dbReference>
<keyword evidence="4" id="KW-1133">Transmembrane helix</keyword>
<dbReference type="RefSeq" id="WP_184899489.1">
    <property type="nucleotide sequence ID" value="NZ_JACHMX010000001.1"/>
</dbReference>
<accession>A0A841B701</accession>
<evidence type="ECO:0000256" key="4">
    <source>
        <dbReference type="ARBA" id="ARBA00022989"/>
    </source>
</evidence>
<reference evidence="6 7" key="1">
    <citation type="submission" date="2020-08" db="EMBL/GenBank/DDBJ databases">
        <title>Sequencing the genomes of 1000 actinobacteria strains.</title>
        <authorList>
            <person name="Klenk H.-P."/>
        </authorList>
    </citation>
    <scope>NUCLEOTIDE SEQUENCE [LARGE SCALE GENOMIC DNA]</scope>
    <source>
        <strain evidence="6 7">DSM 45272</strain>
    </source>
</reference>
<keyword evidence="5" id="KW-0472">Membrane</keyword>
<dbReference type="Pfam" id="PF07947">
    <property type="entry name" value="YhhN"/>
    <property type="match status" value="1"/>
</dbReference>
<dbReference type="EMBL" id="JACHMX010000001">
    <property type="protein sequence ID" value="MBB5855077.1"/>
    <property type="molecule type" value="Genomic_DNA"/>
</dbReference>
<dbReference type="PANTHER" id="PTHR31885">
    <property type="entry name" value="GH04784P"/>
    <property type="match status" value="1"/>
</dbReference>
<sequence>MPTAPAAKALKFAERVLFGVAAIGTVYSARTGNRRLQLVTKPAAVPVLAARVVRAQTLAPGEKGLLVAGLVAAGAGDHFMGRSHEDGELIKGATSFGVMQVLYSALLWRRGARPRPATAPPRLAAWAAAAVAMALPKPSPVSSVLSVYGGLLSTTSTLAADPALAPKAKVAGGMVVPSGDRRTWIAAGALLFSASDLAILIRRNFVTSERVRANLETFVLTSYLASQWLLVEGMTAED</sequence>
<protein>
    <submittedName>
        <fullName evidence="6">Putative membrane protein YhhN</fullName>
    </submittedName>
</protein>
<comment type="subcellular location">
    <subcellularLocation>
        <location evidence="1">Membrane</location>
        <topology evidence="1">Multi-pass membrane protein</topology>
    </subcellularLocation>
</comment>
<evidence type="ECO:0000256" key="1">
    <source>
        <dbReference type="ARBA" id="ARBA00004141"/>
    </source>
</evidence>
<name>A0A841B701_9PSEU</name>
<evidence type="ECO:0000256" key="3">
    <source>
        <dbReference type="ARBA" id="ARBA00022692"/>
    </source>
</evidence>
<dbReference type="GO" id="GO:0016020">
    <property type="term" value="C:membrane"/>
    <property type="evidence" value="ECO:0007669"/>
    <property type="project" value="UniProtKB-SubCell"/>
</dbReference>
<evidence type="ECO:0000256" key="2">
    <source>
        <dbReference type="ARBA" id="ARBA00007375"/>
    </source>
</evidence>
<keyword evidence="3" id="KW-0812">Transmembrane</keyword>